<dbReference type="Gene3D" id="2.60.120.10">
    <property type="entry name" value="Jelly Rolls"/>
    <property type="match status" value="1"/>
</dbReference>
<evidence type="ECO:0000259" key="4">
    <source>
        <dbReference type="PROSITE" id="PS01124"/>
    </source>
</evidence>
<feature type="domain" description="HTH araC/xylS-type" evidence="4">
    <location>
        <begin position="186"/>
        <end position="282"/>
    </location>
</feature>
<accession>A0A7G9B5J4</accession>
<keyword evidence="2" id="KW-0238">DNA-binding</keyword>
<gene>
    <name evidence="5" type="ORF">H8790_01870</name>
</gene>
<dbReference type="EMBL" id="CP060490">
    <property type="protein sequence ID" value="QNL44825.1"/>
    <property type="molecule type" value="Genomic_DNA"/>
</dbReference>
<dbReference type="GO" id="GO:0043565">
    <property type="term" value="F:sequence-specific DNA binding"/>
    <property type="evidence" value="ECO:0007669"/>
    <property type="project" value="InterPro"/>
</dbReference>
<dbReference type="PANTHER" id="PTHR43280:SF34">
    <property type="entry name" value="ARAC-FAMILY TRANSCRIPTIONAL REGULATOR"/>
    <property type="match status" value="1"/>
</dbReference>
<dbReference type="InterPro" id="IPR014710">
    <property type="entry name" value="RmlC-like_jellyroll"/>
</dbReference>
<dbReference type="RefSeq" id="WP_187333409.1">
    <property type="nucleotide sequence ID" value="NZ_CP060490.1"/>
</dbReference>
<name>A0A7G9B5J4_9FIRM</name>
<dbReference type="SUPFAM" id="SSF51215">
    <property type="entry name" value="Regulatory protein AraC"/>
    <property type="match status" value="1"/>
</dbReference>
<keyword evidence="1" id="KW-0805">Transcription regulation</keyword>
<dbReference type="KEGG" id="ohi:H8790_01870"/>
<dbReference type="PROSITE" id="PS01124">
    <property type="entry name" value="HTH_ARAC_FAMILY_2"/>
    <property type="match status" value="1"/>
</dbReference>
<keyword evidence="6" id="KW-1185">Reference proteome</keyword>
<evidence type="ECO:0000256" key="3">
    <source>
        <dbReference type="ARBA" id="ARBA00023163"/>
    </source>
</evidence>
<dbReference type="InterPro" id="IPR009057">
    <property type="entry name" value="Homeodomain-like_sf"/>
</dbReference>
<dbReference type="SMART" id="SM00342">
    <property type="entry name" value="HTH_ARAC"/>
    <property type="match status" value="1"/>
</dbReference>
<dbReference type="PANTHER" id="PTHR43280">
    <property type="entry name" value="ARAC-FAMILY TRANSCRIPTIONAL REGULATOR"/>
    <property type="match status" value="1"/>
</dbReference>
<keyword evidence="3" id="KW-0804">Transcription</keyword>
<dbReference type="Proteomes" id="UP000515960">
    <property type="component" value="Chromosome"/>
</dbReference>
<protein>
    <submittedName>
        <fullName evidence="5">AraC family transcriptional regulator</fullName>
    </submittedName>
</protein>
<evidence type="ECO:0000313" key="5">
    <source>
        <dbReference type="EMBL" id="QNL44825.1"/>
    </source>
</evidence>
<dbReference type="InterPro" id="IPR018060">
    <property type="entry name" value="HTH_AraC"/>
</dbReference>
<dbReference type="InterPro" id="IPR037923">
    <property type="entry name" value="HTH-like"/>
</dbReference>
<evidence type="ECO:0000313" key="6">
    <source>
        <dbReference type="Proteomes" id="UP000515960"/>
    </source>
</evidence>
<dbReference type="Gene3D" id="1.10.10.60">
    <property type="entry name" value="Homeodomain-like"/>
    <property type="match status" value="2"/>
</dbReference>
<dbReference type="GO" id="GO:0003700">
    <property type="term" value="F:DNA-binding transcription factor activity"/>
    <property type="evidence" value="ECO:0007669"/>
    <property type="project" value="InterPro"/>
</dbReference>
<organism evidence="5 6">
    <name type="scientific">Oscillibacter hominis</name>
    <dbReference type="NCBI Taxonomy" id="2763056"/>
    <lineage>
        <taxon>Bacteria</taxon>
        <taxon>Bacillati</taxon>
        <taxon>Bacillota</taxon>
        <taxon>Clostridia</taxon>
        <taxon>Eubacteriales</taxon>
        <taxon>Oscillospiraceae</taxon>
        <taxon>Oscillibacter</taxon>
    </lineage>
</organism>
<evidence type="ECO:0000256" key="1">
    <source>
        <dbReference type="ARBA" id="ARBA00023015"/>
    </source>
</evidence>
<evidence type="ECO:0000256" key="2">
    <source>
        <dbReference type="ARBA" id="ARBA00023125"/>
    </source>
</evidence>
<reference evidence="5 6" key="1">
    <citation type="submission" date="2020-08" db="EMBL/GenBank/DDBJ databases">
        <authorList>
            <person name="Liu C."/>
            <person name="Sun Q."/>
        </authorList>
    </citation>
    <scope>NUCLEOTIDE SEQUENCE [LARGE SCALE GENOMIC DNA]</scope>
    <source>
        <strain evidence="5 6">NSJ-62</strain>
    </source>
</reference>
<dbReference type="SUPFAM" id="SSF46689">
    <property type="entry name" value="Homeodomain-like"/>
    <property type="match status" value="2"/>
</dbReference>
<dbReference type="Pfam" id="PF12833">
    <property type="entry name" value="HTH_18"/>
    <property type="match status" value="1"/>
</dbReference>
<proteinExistence type="predicted"/>
<dbReference type="AlphaFoldDB" id="A0A7G9B5J4"/>
<sequence>MLDRSEVGKRGYLNENFRLFHLKDSRAEKLDYHYHEFDKIILLLGGKVTYVVEGVTYFLKPWDVLLVQHNLIHVPIIDPNEPYERIVIWLNAGYLAQHSYGGEDLSACFDLTRERGFHLLREGKERRLEYMRLVTELEGALRDREFGHELLASTYFLQLLVAINRDAGKDRTVEVADSYRRDPKMGEILRYIAAHLEEDLSVDAIAGRFYMSRYYLMHRFKETTGYTLHQYVSQKRLLRAGEMIRSGVPVMKAAEQAGFRDYSTFLRAFQGTFHMSPREFNG</sequence>